<proteinExistence type="predicted"/>
<dbReference type="InterPro" id="IPR036380">
    <property type="entry name" value="Isochorismatase-like_sf"/>
</dbReference>
<gene>
    <name evidence="2" type="ORF">CNMCM7691_004771</name>
</gene>
<accession>A0A8H6R608</accession>
<evidence type="ECO:0008006" key="4">
    <source>
        <dbReference type="Google" id="ProtNLM"/>
    </source>
</evidence>
<sequence length="268" mass="29055">MLNLSLPTALVLIDNQAAFSHPTYWGTSRSNPNYETNLQSLLNAFRTARRTNPALPLEIIHVFHSSTSATSPLHPADPSKGAHPLDFAQPASDNSEPVFWKNAGVVCGADDGSLCVDDGADGGEFGGCGCLSEGRPEVLADGKQSVKPVEQGVVVLVSDATATWAKGGFDAETVHAVSVESLRGEFAEVMNYIPPQYPDNFELPPIFKEKDHKGHEKWEEIDSTVSEASVKADRGDVQFEVKKQETKSTKTTKNLRPDLEPEPTVHDM</sequence>
<evidence type="ECO:0000313" key="2">
    <source>
        <dbReference type="EMBL" id="KAF7184146.1"/>
    </source>
</evidence>
<evidence type="ECO:0000256" key="1">
    <source>
        <dbReference type="SAM" id="MobiDB-lite"/>
    </source>
</evidence>
<feature type="region of interest" description="Disordered" evidence="1">
    <location>
        <begin position="226"/>
        <end position="268"/>
    </location>
</feature>
<dbReference type="EMBL" id="JACBAG010001668">
    <property type="protein sequence ID" value="KAF7184146.1"/>
    <property type="molecule type" value="Genomic_DNA"/>
</dbReference>
<organism evidence="2 3">
    <name type="scientific">Aspergillus felis</name>
    <dbReference type="NCBI Taxonomy" id="1287682"/>
    <lineage>
        <taxon>Eukaryota</taxon>
        <taxon>Fungi</taxon>
        <taxon>Dikarya</taxon>
        <taxon>Ascomycota</taxon>
        <taxon>Pezizomycotina</taxon>
        <taxon>Eurotiomycetes</taxon>
        <taxon>Eurotiomycetidae</taxon>
        <taxon>Eurotiales</taxon>
        <taxon>Aspergillaceae</taxon>
        <taxon>Aspergillus</taxon>
        <taxon>Aspergillus subgen. Fumigati</taxon>
    </lineage>
</organism>
<dbReference type="Proteomes" id="UP000641853">
    <property type="component" value="Unassembled WGS sequence"/>
</dbReference>
<reference evidence="2" key="1">
    <citation type="submission" date="2020-06" db="EMBL/GenBank/DDBJ databases">
        <title>Draft genome sequences of strains closely related to Aspergillus parafelis and Aspergillus hiratsukae.</title>
        <authorList>
            <person name="Dos Santos R.A.C."/>
            <person name="Rivero-Menendez O."/>
            <person name="Steenwyk J.L."/>
            <person name="Mead M.E."/>
            <person name="Goldman G.H."/>
            <person name="Alastruey-Izquierdo A."/>
            <person name="Rokas A."/>
        </authorList>
    </citation>
    <scope>NUCLEOTIDE SEQUENCE</scope>
    <source>
        <strain evidence="2">CNM-CM7691</strain>
    </source>
</reference>
<dbReference type="Gene3D" id="3.40.50.850">
    <property type="entry name" value="Isochorismatase-like"/>
    <property type="match status" value="1"/>
</dbReference>
<name>A0A8H6R608_9EURO</name>
<comment type="caution">
    <text evidence="2">The sequence shown here is derived from an EMBL/GenBank/DDBJ whole genome shotgun (WGS) entry which is preliminary data.</text>
</comment>
<feature type="compositionally biased region" description="Basic and acidic residues" evidence="1">
    <location>
        <begin position="230"/>
        <end position="248"/>
    </location>
</feature>
<feature type="compositionally biased region" description="Basic and acidic residues" evidence="1">
    <location>
        <begin position="255"/>
        <end position="268"/>
    </location>
</feature>
<keyword evidence="3" id="KW-1185">Reference proteome</keyword>
<dbReference type="AlphaFoldDB" id="A0A8H6R608"/>
<protein>
    <recommendedName>
        <fullName evidence="4">Isochorismatase-like domain-containing protein</fullName>
    </recommendedName>
</protein>
<evidence type="ECO:0000313" key="3">
    <source>
        <dbReference type="Proteomes" id="UP000641853"/>
    </source>
</evidence>